<evidence type="ECO:0000256" key="1">
    <source>
        <dbReference type="SAM" id="SignalP"/>
    </source>
</evidence>
<gene>
    <name evidence="2" type="ORF">SAMN02745887_02003</name>
</gene>
<dbReference type="STRING" id="1121279.SAMN02745887_02003"/>
<dbReference type="EMBL" id="FPKR01000007">
    <property type="protein sequence ID" value="SFZ76556.1"/>
    <property type="molecule type" value="Genomic_DNA"/>
</dbReference>
<sequence>MVNSHLATPTMRTPLLLLLALCLLATTAAADTRFRLCTLDQPFYPYTMPDGSGQLQYLLREASKGLPLQFKNYTAPRRRCLEDLKAGRAEGVVGAFAPERQAYAAFPLREGRLDESQALAVTRFLLYRLPGSRSQWDGSGFTQLDGKAIGVQRGFVHVDKLRASGAALDDGASSTEQNFDKLLLGRLAGVVTLEDEAHRLLQGRFAGKIEAVEPPFDRTVLYLLVARPLYARQPELIEHYWQAIRTMRHSPAFKQYLQQYR</sequence>
<feature type="signal peptide" evidence="1">
    <location>
        <begin position="1"/>
        <end position="30"/>
    </location>
</feature>
<evidence type="ECO:0000313" key="2">
    <source>
        <dbReference type="EMBL" id="SFZ76556.1"/>
    </source>
</evidence>
<keyword evidence="3" id="KW-1185">Reference proteome</keyword>
<reference evidence="2" key="1">
    <citation type="submission" date="2016-11" db="EMBL/GenBank/DDBJ databases">
        <authorList>
            <person name="Jaros S."/>
            <person name="Januszkiewicz K."/>
            <person name="Wedrychowicz H."/>
        </authorList>
    </citation>
    <scope>NUCLEOTIDE SEQUENCE [LARGE SCALE GENOMIC DNA]</scope>
    <source>
        <strain evidence="2">DSM 18899</strain>
    </source>
</reference>
<protein>
    <submittedName>
        <fullName evidence="2">Polar amino acid transport system substrate-binding protein</fullName>
    </submittedName>
</protein>
<feature type="chain" id="PRO_5012566376" evidence="1">
    <location>
        <begin position="31"/>
        <end position="261"/>
    </location>
</feature>
<name>A0A1K2HI95_9NEIS</name>
<dbReference type="Proteomes" id="UP000186513">
    <property type="component" value="Unassembled WGS sequence"/>
</dbReference>
<evidence type="ECO:0000313" key="3">
    <source>
        <dbReference type="Proteomes" id="UP000186513"/>
    </source>
</evidence>
<accession>A0A1K2HI95</accession>
<keyword evidence="1" id="KW-0732">Signal</keyword>
<proteinExistence type="predicted"/>
<dbReference type="Gene3D" id="3.40.190.10">
    <property type="entry name" value="Periplasmic binding protein-like II"/>
    <property type="match status" value="2"/>
</dbReference>
<organism evidence="2 3">
    <name type="scientific">Chitinimonas taiwanensis DSM 18899</name>
    <dbReference type="NCBI Taxonomy" id="1121279"/>
    <lineage>
        <taxon>Bacteria</taxon>
        <taxon>Pseudomonadati</taxon>
        <taxon>Pseudomonadota</taxon>
        <taxon>Betaproteobacteria</taxon>
        <taxon>Neisseriales</taxon>
        <taxon>Chitinibacteraceae</taxon>
        <taxon>Chitinimonas</taxon>
    </lineage>
</organism>
<dbReference type="SUPFAM" id="SSF53850">
    <property type="entry name" value="Periplasmic binding protein-like II"/>
    <property type="match status" value="1"/>
</dbReference>
<dbReference type="AlphaFoldDB" id="A0A1K2HI95"/>